<dbReference type="STRING" id="7994.ENSAMXP00000027053"/>
<dbReference type="GO" id="GO:0000226">
    <property type="term" value="P:microtubule cytoskeleton organization"/>
    <property type="evidence" value="ECO:0007669"/>
    <property type="project" value="TreeGrafter"/>
</dbReference>
<dbReference type="GeneTree" id="ENSGT00940000164769"/>
<keyword evidence="5" id="KW-0418">Kinase</keyword>
<dbReference type="SUPFAM" id="SSF56112">
    <property type="entry name" value="Protein kinase-like (PK-like)"/>
    <property type="match status" value="1"/>
</dbReference>
<dbReference type="Pfam" id="PF00069">
    <property type="entry name" value="Pkinase"/>
    <property type="match status" value="1"/>
</dbReference>
<evidence type="ECO:0000256" key="2">
    <source>
        <dbReference type="ARBA" id="ARBA00022527"/>
    </source>
</evidence>
<evidence type="ECO:0000256" key="4">
    <source>
        <dbReference type="ARBA" id="ARBA00022741"/>
    </source>
</evidence>
<dbReference type="eggNOG" id="KOG0583">
    <property type="taxonomic scope" value="Eukaryota"/>
</dbReference>
<dbReference type="Bgee" id="ENSAMXG00000026348">
    <property type="expression patterns" value="Expressed in liver and 2 other cell types or tissues"/>
</dbReference>
<dbReference type="InterPro" id="IPR011009">
    <property type="entry name" value="Kinase-like_dom_sf"/>
</dbReference>
<reference evidence="8" key="4">
    <citation type="submission" date="2025-09" db="UniProtKB">
        <authorList>
            <consortium name="Ensembl"/>
        </authorList>
    </citation>
    <scope>IDENTIFICATION</scope>
</reference>
<keyword evidence="3" id="KW-0808">Transferase</keyword>
<keyword evidence="6" id="KW-0067">ATP-binding</keyword>
<accession>W5LUX8</accession>
<proteinExistence type="predicted"/>
<keyword evidence="9" id="KW-1185">Reference proteome</keyword>
<dbReference type="Gene3D" id="1.10.510.10">
    <property type="entry name" value="Transferase(Phosphotransferase) domain 1"/>
    <property type="match status" value="1"/>
</dbReference>
<dbReference type="InterPro" id="IPR000719">
    <property type="entry name" value="Prot_kinase_dom"/>
</dbReference>
<keyword evidence="2" id="KW-0723">Serine/threonine-protein kinase</keyword>
<evidence type="ECO:0000256" key="6">
    <source>
        <dbReference type="ARBA" id="ARBA00022840"/>
    </source>
</evidence>
<evidence type="ECO:0000259" key="7">
    <source>
        <dbReference type="PROSITE" id="PS50011"/>
    </source>
</evidence>
<reference evidence="9" key="1">
    <citation type="submission" date="2013-03" db="EMBL/GenBank/DDBJ databases">
        <authorList>
            <person name="Jeffery W."/>
            <person name="Warren W."/>
            <person name="Wilson R.K."/>
        </authorList>
    </citation>
    <scope>NUCLEOTIDE SEQUENCE</scope>
    <source>
        <strain evidence="9">female</strain>
    </source>
</reference>
<dbReference type="EC" id="2.7.11.1" evidence="1"/>
<reference evidence="9" key="2">
    <citation type="journal article" date="2014" name="Nat. Commun.">
        <title>The cavefish genome reveals candidate genes for eye loss.</title>
        <authorList>
            <person name="McGaugh S.E."/>
            <person name="Gross J.B."/>
            <person name="Aken B."/>
            <person name="Blin M."/>
            <person name="Borowsky R."/>
            <person name="Chalopin D."/>
            <person name="Hinaux H."/>
            <person name="Jeffery W.R."/>
            <person name="Keene A."/>
            <person name="Ma L."/>
            <person name="Minx P."/>
            <person name="Murphy D."/>
            <person name="O'Quin K.E."/>
            <person name="Retaux S."/>
            <person name="Rohner N."/>
            <person name="Searle S.M."/>
            <person name="Stahl B.A."/>
            <person name="Tabin C."/>
            <person name="Volff J.N."/>
            <person name="Yoshizawa M."/>
            <person name="Warren W.C."/>
        </authorList>
    </citation>
    <scope>NUCLEOTIDE SEQUENCE [LARGE SCALE GENOMIC DNA]</scope>
    <source>
        <strain evidence="9">female</strain>
    </source>
</reference>
<reference evidence="8" key="3">
    <citation type="submission" date="2025-08" db="UniProtKB">
        <authorList>
            <consortium name="Ensembl"/>
        </authorList>
    </citation>
    <scope>IDENTIFICATION</scope>
</reference>
<evidence type="ECO:0000256" key="1">
    <source>
        <dbReference type="ARBA" id="ARBA00012513"/>
    </source>
</evidence>
<dbReference type="GO" id="GO:0005524">
    <property type="term" value="F:ATP binding"/>
    <property type="evidence" value="ECO:0007669"/>
    <property type="project" value="UniProtKB-KW"/>
</dbReference>
<dbReference type="PANTHER" id="PTHR24346:SF84">
    <property type="entry name" value="TESTIS SPECIFIC SERINE KINASE 5"/>
    <property type="match status" value="1"/>
</dbReference>
<dbReference type="InParanoid" id="W5LUX8"/>
<dbReference type="HOGENOM" id="CLU_000288_63_0_1"/>
<dbReference type="GO" id="GO:0035556">
    <property type="term" value="P:intracellular signal transduction"/>
    <property type="evidence" value="ECO:0007669"/>
    <property type="project" value="TreeGrafter"/>
</dbReference>
<protein>
    <recommendedName>
        <fullName evidence="1">non-specific serine/threonine protein kinase</fullName>
        <ecNumber evidence="1">2.7.11.1</ecNumber>
    </recommendedName>
</protein>
<dbReference type="AlphaFoldDB" id="W5LUX8"/>
<evidence type="ECO:0000256" key="5">
    <source>
        <dbReference type="ARBA" id="ARBA00022777"/>
    </source>
</evidence>
<dbReference type="Ensembl" id="ENSAMXT00000027074.2">
    <property type="protein sequence ID" value="ENSAMXP00000027053.2"/>
    <property type="gene ID" value="ENSAMXG00000026348.2"/>
</dbReference>
<dbReference type="PANTHER" id="PTHR24346">
    <property type="entry name" value="MAP/MICROTUBULE AFFINITY-REGULATING KINASE"/>
    <property type="match status" value="1"/>
</dbReference>
<dbReference type="PROSITE" id="PS50011">
    <property type="entry name" value="PROTEIN_KINASE_DOM"/>
    <property type="match status" value="1"/>
</dbReference>
<organism evidence="8 9">
    <name type="scientific">Astyanax mexicanus</name>
    <name type="common">Blind cave fish</name>
    <name type="synonym">Astyanax fasciatus mexicanus</name>
    <dbReference type="NCBI Taxonomy" id="7994"/>
    <lineage>
        <taxon>Eukaryota</taxon>
        <taxon>Metazoa</taxon>
        <taxon>Chordata</taxon>
        <taxon>Craniata</taxon>
        <taxon>Vertebrata</taxon>
        <taxon>Euteleostomi</taxon>
        <taxon>Actinopterygii</taxon>
        <taxon>Neopterygii</taxon>
        <taxon>Teleostei</taxon>
        <taxon>Ostariophysi</taxon>
        <taxon>Characiformes</taxon>
        <taxon>Characoidei</taxon>
        <taxon>Acestrorhamphidae</taxon>
        <taxon>Acestrorhamphinae</taxon>
        <taxon>Astyanax</taxon>
    </lineage>
</organism>
<name>W5LUX8_ASTMX</name>
<evidence type="ECO:0000313" key="9">
    <source>
        <dbReference type="Proteomes" id="UP000018467"/>
    </source>
</evidence>
<evidence type="ECO:0000256" key="3">
    <source>
        <dbReference type="ARBA" id="ARBA00022679"/>
    </source>
</evidence>
<dbReference type="GO" id="GO:0050321">
    <property type="term" value="F:tau-protein kinase activity"/>
    <property type="evidence" value="ECO:0007669"/>
    <property type="project" value="TreeGrafter"/>
</dbReference>
<dbReference type="Proteomes" id="UP000018467">
    <property type="component" value="Unassembled WGS sequence"/>
</dbReference>
<keyword evidence="4" id="KW-0547">Nucleotide-binding</keyword>
<feature type="domain" description="Protein kinase" evidence="7">
    <location>
        <begin position="54"/>
        <end position="305"/>
    </location>
</feature>
<dbReference type="GO" id="GO:0005737">
    <property type="term" value="C:cytoplasm"/>
    <property type="evidence" value="ECO:0007669"/>
    <property type="project" value="TreeGrafter"/>
</dbReference>
<evidence type="ECO:0000313" key="8">
    <source>
        <dbReference type="Ensembl" id="ENSAMXP00000027053.2"/>
    </source>
</evidence>
<sequence>HCNSMYYSMPHTGNFATMQHLQTKYKPRLDSIDVSQYTSTQVCTPLLVKNGLQITSGDSRGREDSGRVLCNWNSCVLDDVTLLEELKALFPKHRSTFSPKLDIMHQVHHPHIVEAYETYKTRKGLVIAVMEPGKTRLEDFIDDEGALPLQKAKRWFTQLLSAVVYLHEKDIVHRDINCENIILTSDLDQQLKLMDFSFSRKSRGFPELCKAPLVESCYNAPEVLRRQPYDAKKNDVWSLGITLYAMITGDLDMYQDLEIIQEFQRHPLYYPFHVDKSVREFISYILQHDPFTRPSAAEVALHPWLQTNDYRSDGEIRFIFHYYKINKQQNTKEEL</sequence>